<comment type="caution">
    <text evidence="1">The sequence shown here is derived from an EMBL/GenBank/DDBJ whole genome shotgun (WGS) entry which is preliminary data.</text>
</comment>
<gene>
    <name evidence="1" type="ORF">Sjap_005351</name>
</gene>
<evidence type="ECO:0000313" key="1">
    <source>
        <dbReference type="EMBL" id="KAK9145448.1"/>
    </source>
</evidence>
<organism evidence="1 2">
    <name type="scientific">Stephania japonica</name>
    <dbReference type="NCBI Taxonomy" id="461633"/>
    <lineage>
        <taxon>Eukaryota</taxon>
        <taxon>Viridiplantae</taxon>
        <taxon>Streptophyta</taxon>
        <taxon>Embryophyta</taxon>
        <taxon>Tracheophyta</taxon>
        <taxon>Spermatophyta</taxon>
        <taxon>Magnoliopsida</taxon>
        <taxon>Ranunculales</taxon>
        <taxon>Menispermaceae</taxon>
        <taxon>Menispermoideae</taxon>
        <taxon>Cissampelideae</taxon>
        <taxon>Stephania</taxon>
    </lineage>
</organism>
<dbReference type="AlphaFoldDB" id="A0AAP0PHS4"/>
<sequence length="187" mass="21507">MGNCMETCAQENIRELDHHHDHQDQTTVIIDDDHNIEGSRSGLRVKIVLTREELEWLLFQLQLEGNKGGGGTNSIKRLEDVLGEMEIGSSKMVVFGHQYSDDHEDSKRWKPSLDSIMETPEAVEIVVMRERNRLQCRVGYQNARMVDMVITSVVGMLCDLFHHCEYTDVWTYLSPQFRVGNQTGRVD</sequence>
<name>A0AAP0PHS4_9MAGN</name>
<evidence type="ECO:0000313" key="2">
    <source>
        <dbReference type="Proteomes" id="UP001417504"/>
    </source>
</evidence>
<dbReference type="EMBL" id="JBBNAE010000002">
    <property type="protein sequence ID" value="KAK9145448.1"/>
    <property type="molecule type" value="Genomic_DNA"/>
</dbReference>
<reference evidence="1 2" key="1">
    <citation type="submission" date="2024-01" db="EMBL/GenBank/DDBJ databases">
        <title>Genome assemblies of Stephania.</title>
        <authorList>
            <person name="Yang L."/>
        </authorList>
    </citation>
    <scope>NUCLEOTIDE SEQUENCE [LARGE SCALE GENOMIC DNA]</scope>
    <source>
        <strain evidence="1">QJT</strain>
        <tissue evidence="1">Leaf</tissue>
    </source>
</reference>
<dbReference type="Proteomes" id="UP001417504">
    <property type="component" value="Unassembled WGS sequence"/>
</dbReference>
<keyword evidence="2" id="KW-1185">Reference proteome</keyword>
<dbReference type="PANTHER" id="PTHR35704">
    <property type="entry name" value="OS02G0254600 PROTEIN"/>
    <property type="match status" value="1"/>
</dbReference>
<accession>A0AAP0PHS4</accession>
<protein>
    <submittedName>
        <fullName evidence="1">Uncharacterized protein</fullName>
    </submittedName>
</protein>
<proteinExistence type="predicted"/>
<dbReference type="PANTHER" id="PTHR35704:SF1">
    <property type="entry name" value="OS02G0254600 PROTEIN"/>
    <property type="match status" value="1"/>
</dbReference>